<dbReference type="RefSeq" id="XP_022243566.1">
    <property type="nucleotide sequence ID" value="XM_022387858.1"/>
</dbReference>
<protein>
    <submittedName>
        <fullName evidence="2">Uncharacterized protein LOC111086156</fullName>
    </submittedName>
</protein>
<sequence length="322" mass="36074">MPRNSYYGRAYNFVIEQPKLLYLDSISTSTIVRRIPLHILQRAFMIYVAAPQSTVDTIIAEMDQPVASLGQSILDISVVNRDESYCNIIVLHVEGTCKVYVFGRGHGYNALLIQVASVYAGKEATSIAAFSFHKKEVHIAVARKFPSSYTQGSSLLFKLGNRNIELVQQIAAPASDNVVYFQHGPKHYLAFTNAISVHEALEPNSVQVYRSCDCLEILFRLHQKIFFDNPKSLEVFTLGRLHELYMIISNSTVVEFYHLQGESGFVTNTTLVREDIRDVKPFVAHGNLYVAIAQGEIAKSSTVLKAEMKGSTVPPRLLTLWP</sequence>
<evidence type="ECO:0000313" key="2">
    <source>
        <dbReference type="RefSeq" id="XP_022243566.1"/>
    </source>
</evidence>
<proteinExistence type="predicted"/>
<dbReference type="GeneID" id="111086156"/>
<accession>A0ABM1SIW1</accession>
<reference evidence="2" key="1">
    <citation type="submission" date="2025-08" db="UniProtKB">
        <authorList>
            <consortium name="RefSeq"/>
        </authorList>
    </citation>
    <scope>IDENTIFICATION</scope>
    <source>
        <tissue evidence="2">Muscle</tissue>
    </source>
</reference>
<organism evidence="1 2">
    <name type="scientific">Limulus polyphemus</name>
    <name type="common">Atlantic horseshoe crab</name>
    <dbReference type="NCBI Taxonomy" id="6850"/>
    <lineage>
        <taxon>Eukaryota</taxon>
        <taxon>Metazoa</taxon>
        <taxon>Ecdysozoa</taxon>
        <taxon>Arthropoda</taxon>
        <taxon>Chelicerata</taxon>
        <taxon>Merostomata</taxon>
        <taxon>Xiphosura</taxon>
        <taxon>Limulidae</taxon>
        <taxon>Limulus</taxon>
    </lineage>
</organism>
<gene>
    <name evidence="2" type="primary">LOC111086156</name>
</gene>
<evidence type="ECO:0000313" key="1">
    <source>
        <dbReference type="Proteomes" id="UP000694941"/>
    </source>
</evidence>
<keyword evidence="1" id="KW-1185">Reference proteome</keyword>
<dbReference type="Proteomes" id="UP000694941">
    <property type="component" value="Unplaced"/>
</dbReference>
<name>A0ABM1SIW1_LIMPO</name>